<protein>
    <submittedName>
        <fullName evidence="2">Uncharacterized protein</fullName>
    </submittedName>
</protein>
<dbReference type="AlphaFoldDB" id="D0A2Q9"/>
<dbReference type="Proteomes" id="UP000002316">
    <property type="component" value="Chromosome 10"/>
</dbReference>
<feature type="transmembrane region" description="Helical" evidence="1">
    <location>
        <begin position="84"/>
        <end position="106"/>
    </location>
</feature>
<keyword evidence="1" id="KW-0472">Membrane</keyword>
<gene>
    <name evidence="2" type="ORF">TbgDal_X6380</name>
</gene>
<keyword evidence="1" id="KW-0812">Transmembrane</keyword>
<feature type="transmembrane region" description="Helical" evidence="1">
    <location>
        <begin position="47"/>
        <end position="78"/>
    </location>
</feature>
<sequence length="115" mass="12917">MFTRVHLLTMSRWFNRVEGFTTLFRSSSFSLPSVPVAICVRNSLHILIIFILIVAVAIVVSYFITYICTCTLTHVFVFSLSLSLFLLVSFFLFPILCLAAASLIVATGCRVDERS</sequence>
<name>D0A2Q9_TRYB9</name>
<dbReference type="RefSeq" id="XP_011777817.1">
    <property type="nucleotide sequence ID" value="XM_011779515.1"/>
</dbReference>
<proteinExistence type="predicted"/>
<dbReference type="EMBL" id="FN554973">
    <property type="protein sequence ID" value="CBH15553.1"/>
    <property type="molecule type" value="Genomic_DNA"/>
</dbReference>
<dbReference type="GeneID" id="23865736"/>
<accession>D0A2Q9</accession>
<evidence type="ECO:0000313" key="2">
    <source>
        <dbReference type="EMBL" id="CBH15553.1"/>
    </source>
</evidence>
<evidence type="ECO:0000313" key="3">
    <source>
        <dbReference type="Proteomes" id="UP000002316"/>
    </source>
</evidence>
<keyword evidence="1" id="KW-1133">Transmembrane helix</keyword>
<evidence type="ECO:0000256" key="1">
    <source>
        <dbReference type="SAM" id="Phobius"/>
    </source>
</evidence>
<reference evidence="3" key="1">
    <citation type="journal article" date="2010" name="PLoS Negl. Trop. Dis.">
        <title>The genome sequence of Trypanosoma brucei gambiense, causative agent of chronic human african trypanosomiasis.</title>
        <authorList>
            <person name="Jackson A.P."/>
            <person name="Sanders M."/>
            <person name="Berry A."/>
            <person name="McQuillan J."/>
            <person name="Aslett M.A."/>
            <person name="Quail M.A."/>
            <person name="Chukualim B."/>
            <person name="Capewell P."/>
            <person name="MacLeod A."/>
            <person name="Melville S.E."/>
            <person name="Gibson W."/>
            <person name="Barry J.D."/>
            <person name="Berriman M."/>
            <person name="Hertz-Fowler C."/>
        </authorList>
    </citation>
    <scope>NUCLEOTIDE SEQUENCE [LARGE SCALE GENOMIC DNA]</scope>
    <source>
        <strain evidence="3">MHOM/CI/86/DAL972</strain>
    </source>
</reference>
<organism evidence="2 3">
    <name type="scientific">Trypanosoma brucei gambiense (strain MHOM/CI/86/DAL972)</name>
    <dbReference type="NCBI Taxonomy" id="679716"/>
    <lineage>
        <taxon>Eukaryota</taxon>
        <taxon>Discoba</taxon>
        <taxon>Euglenozoa</taxon>
        <taxon>Kinetoplastea</taxon>
        <taxon>Metakinetoplastina</taxon>
        <taxon>Trypanosomatida</taxon>
        <taxon>Trypanosomatidae</taxon>
        <taxon>Trypanosoma</taxon>
    </lineage>
</organism>
<dbReference type="KEGG" id="tbg:TbgDal_X6380"/>